<dbReference type="InterPro" id="IPR002078">
    <property type="entry name" value="Sigma_54_int"/>
</dbReference>
<evidence type="ECO:0000313" key="10">
    <source>
        <dbReference type="Proteomes" id="UP000477311"/>
    </source>
</evidence>
<dbReference type="PROSITE" id="PS00675">
    <property type="entry name" value="SIGMA54_INTERACT_1"/>
    <property type="match status" value="1"/>
</dbReference>
<accession>A0A6M1RTI1</accession>
<evidence type="ECO:0000256" key="1">
    <source>
        <dbReference type="ARBA" id="ARBA00022741"/>
    </source>
</evidence>
<keyword evidence="5" id="KW-0804">Transcription</keyword>
<dbReference type="CDD" id="cd00009">
    <property type="entry name" value="AAA"/>
    <property type="match status" value="1"/>
</dbReference>
<dbReference type="SMART" id="SM00448">
    <property type="entry name" value="REC"/>
    <property type="match status" value="1"/>
</dbReference>
<keyword evidence="4" id="KW-0238">DNA-binding</keyword>
<dbReference type="InterPro" id="IPR027417">
    <property type="entry name" value="P-loop_NTPase"/>
</dbReference>
<dbReference type="Pfam" id="PF25601">
    <property type="entry name" value="AAA_lid_14"/>
    <property type="match status" value="1"/>
</dbReference>
<organism evidence="9 10">
    <name type="scientific">Limisphaera ngatamarikiensis</name>
    <dbReference type="NCBI Taxonomy" id="1324935"/>
    <lineage>
        <taxon>Bacteria</taxon>
        <taxon>Pseudomonadati</taxon>
        <taxon>Verrucomicrobiota</taxon>
        <taxon>Verrucomicrobiia</taxon>
        <taxon>Limisphaerales</taxon>
        <taxon>Limisphaeraceae</taxon>
        <taxon>Limisphaera</taxon>
    </lineage>
</organism>
<dbReference type="FunFam" id="3.40.50.300:FF:000006">
    <property type="entry name" value="DNA-binding transcriptional regulator NtrC"/>
    <property type="match status" value="1"/>
</dbReference>
<keyword evidence="1" id="KW-0547">Nucleotide-binding</keyword>
<dbReference type="InterPro" id="IPR003593">
    <property type="entry name" value="AAA+_ATPase"/>
</dbReference>
<dbReference type="Gene3D" id="1.10.8.60">
    <property type="match status" value="1"/>
</dbReference>
<dbReference type="SUPFAM" id="SSF52540">
    <property type="entry name" value="P-loop containing nucleoside triphosphate hydrolases"/>
    <property type="match status" value="1"/>
</dbReference>
<reference evidence="9 10" key="1">
    <citation type="submission" date="2020-02" db="EMBL/GenBank/DDBJ databases">
        <title>Draft genome sequence of Limisphaera ngatamarikiensis NGM72.4T, a thermophilic Verrucomicrobia grouped in subdivision 3.</title>
        <authorList>
            <person name="Carere C.R."/>
            <person name="Steen J."/>
            <person name="Hugenholtz P."/>
            <person name="Stott M.B."/>
        </authorList>
    </citation>
    <scope>NUCLEOTIDE SEQUENCE [LARGE SCALE GENOMIC DNA]</scope>
    <source>
        <strain evidence="9 10">NGM72.4</strain>
    </source>
</reference>
<gene>
    <name evidence="9" type="ORF">G4L39_04690</name>
</gene>
<evidence type="ECO:0000313" key="9">
    <source>
        <dbReference type="EMBL" id="NGO38691.1"/>
    </source>
</evidence>
<feature type="domain" description="Response regulatory" evidence="8">
    <location>
        <begin position="4"/>
        <end position="125"/>
    </location>
</feature>
<dbReference type="SMART" id="SM00382">
    <property type="entry name" value="AAA"/>
    <property type="match status" value="1"/>
</dbReference>
<dbReference type="Gene3D" id="1.10.10.60">
    <property type="entry name" value="Homeodomain-like"/>
    <property type="match status" value="1"/>
</dbReference>
<evidence type="ECO:0000256" key="2">
    <source>
        <dbReference type="ARBA" id="ARBA00022840"/>
    </source>
</evidence>
<dbReference type="InterPro" id="IPR001789">
    <property type="entry name" value="Sig_transdc_resp-reg_receiver"/>
</dbReference>
<dbReference type="GO" id="GO:0005524">
    <property type="term" value="F:ATP binding"/>
    <property type="evidence" value="ECO:0007669"/>
    <property type="project" value="UniProtKB-KW"/>
</dbReference>
<dbReference type="GO" id="GO:0043565">
    <property type="term" value="F:sequence-specific DNA binding"/>
    <property type="evidence" value="ECO:0007669"/>
    <property type="project" value="InterPro"/>
</dbReference>
<dbReference type="RefSeq" id="WP_165106289.1">
    <property type="nucleotide sequence ID" value="NZ_JAAKYA010000027.1"/>
</dbReference>
<comment type="caution">
    <text evidence="9">The sequence shown here is derived from an EMBL/GenBank/DDBJ whole genome shotgun (WGS) entry which is preliminary data.</text>
</comment>
<dbReference type="Pfam" id="PF00072">
    <property type="entry name" value="Response_reg"/>
    <property type="match status" value="1"/>
</dbReference>
<dbReference type="Pfam" id="PF00158">
    <property type="entry name" value="Sigma54_activat"/>
    <property type="match status" value="1"/>
</dbReference>
<dbReference type="GO" id="GO:0006355">
    <property type="term" value="P:regulation of DNA-templated transcription"/>
    <property type="evidence" value="ECO:0007669"/>
    <property type="project" value="InterPro"/>
</dbReference>
<evidence type="ECO:0000256" key="5">
    <source>
        <dbReference type="ARBA" id="ARBA00023163"/>
    </source>
</evidence>
<protein>
    <submittedName>
        <fullName evidence="9">Sigma-54-dependent Fis family transcriptional regulator</fullName>
    </submittedName>
</protein>
<name>A0A6M1RTI1_9BACT</name>
<sequence length="454" mass="50077">MKARILLVDDDPDMRELVGTFLSQNDYEVLTTDSAAGLRSLLDAEAPDVVLLDYKLPELAGGPPEDIGLTLMPTIRHRWPEAEIIILSGHGTLDVALEAGRLGAYTFISKPFELGKLLADLQCALEHKAQQAEASALRDALATFSGANSPVFKSAAMQAVIRTVERIAPTDVTVLITGESGTGKEVIADLLHSLSRRNKNRIIEVNCAALPRELIESELFGSVKGAYTGAHTDREGLFRQAEGGTLFLDEIAEMPVDTQSKLLRVLQDQEVRPVGGKTTYKTNCRIITATNRDPQEAMKQGKLREDLYYRISTVSIHLPPLRERRDDILPLAQAFLRRFSAQANRNFIGFTPAAIERLISFDWPGNVRQLQNEIQRAVLLSDGPMIDASDLSITRTRDESDTSDTNFTLLEAVERNAIIQMLQATGGNKVEAARRLGIGRQTLYNKIKAYGIKV</sequence>
<keyword evidence="3" id="KW-0805">Transcription regulation</keyword>
<dbReference type="InterPro" id="IPR025943">
    <property type="entry name" value="Sigma_54_int_dom_ATP-bd_2"/>
</dbReference>
<dbReference type="PROSITE" id="PS50045">
    <property type="entry name" value="SIGMA54_INTERACT_4"/>
    <property type="match status" value="1"/>
</dbReference>
<evidence type="ECO:0000256" key="6">
    <source>
        <dbReference type="PROSITE-ProRule" id="PRU00169"/>
    </source>
</evidence>
<dbReference type="PROSITE" id="PS00688">
    <property type="entry name" value="SIGMA54_INTERACT_3"/>
    <property type="match status" value="1"/>
</dbReference>
<dbReference type="PROSITE" id="PS50110">
    <property type="entry name" value="RESPONSE_REGULATORY"/>
    <property type="match status" value="1"/>
</dbReference>
<feature type="domain" description="Sigma-54 factor interaction" evidence="7">
    <location>
        <begin position="150"/>
        <end position="379"/>
    </location>
</feature>
<keyword evidence="6" id="KW-0597">Phosphoprotein</keyword>
<dbReference type="InterPro" id="IPR002197">
    <property type="entry name" value="HTH_Fis"/>
</dbReference>
<dbReference type="InterPro" id="IPR025662">
    <property type="entry name" value="Sigma_54_int_dom_ATP-bd_1"/>
</dbReference>
<dbReference type="PROSITE" id="PS00676">
    <property type="entry name" value="SIGMA54_INTERACT_2"/>
    <property type="match status" value="1"/>
</dbReference>
<dbReference type="InterPro" id="IPR058031">
    <property type="entry name" value="AAA_lid_NorR"/>
</dbReference>
<dbReference type="Gene3D" id="3.40.50.2300">
    <property type="match status" value="1"/>
</dbReference>
<dbReference type="GO" id="GO:0000160">
    <property type="term" value="P:phosphorelay signal transduction system"/>
    <property type="evidence" value="ECO:0007669"/>
    <property type="project" value="InterPro"/>
</dbReference>
<dbReference type="PANTHER" id="PTHR32071">
    <property type="entry name" value="TRANSCRIPTIONAL REGULATORY PROTEIN"/>
    <property type="match status" value="1"/>
</dbReference>
<dbReference type="InterPro" id="IPR009057">
    <property type="entry name" value="Homeodomain-like_sf"/>
</dbReference>
<proteinExistence type="predicted"/>
<evidence type="ECO:0000256" key="4">
    <source>
        <dbReference type="ARBA" id="ARBA00023125"/>
    </source>
</evidence>
<evidence type="ECO:0000256" key="3">
    <source>
        <dbReference type="ARBA" id="ARBA00023015"/>
    </source>
</evidence>
<dbReference type="SUPFAM" id="SSF52172">
    <property type="entry name" value="CheY-like"/>
    <property type="match status" value="1"/>
</dbReference>
<dbReference type="SUPFAM" id="SSF46689">
    <property type="entry name" value="Homeodomain-like"/>
    <property type="match status" value="1"/>
</dbReference>
<evidence type="ECO:0000259" key="8">
    <source>
        <dbReference type="PROSITE" id="PS50110"/>
    </source>
</evidence>
<dbReference type="Gene3D" id="3.40.50.300">
    <property type="entry name" value="P-loop containing nucleotide triphosphate hydrolases"/>
    <property type="match status" value="1"/>
</dbReference>
<keyword evidence="10" id="KW-1185">Reference proteome</keyword>
<feature type="modified residue" description="4-aspartylphosphate" evidence="6">
    <location>
        <position position="53"/>
    </location>
</feature>
<dbReference type="PRINTS" id="PR01590">
    <property type="entry name" value="HTHFIS"/>
</dbReference>
<dbReference type="Proteomes" id="UP000477311">
    <property type="component" value="Unassembled WGS sequence"/>
</dbReference>
<dbReference type="InterPro" id="IPR011006">
    <property type="entry name" value="CheY-like_superfamily"/>
</dbReference>
<evidence type="ECO:0000259" key="7">
    <source>
        <dbReference type="PROSITE" id="PS50045"/>
    </source>
</evidence>
<dbReference type="Pfam" id="PF02954">
    <property type="entry name" value="HTH_8"/>
    <property type="match status" value="1"/>
</dbReference>
<keyword evidence="2" id="KW-0067">ATP-binding</keyword>
<dbReference type="AlphaFoldDB" id="A0A6M1RTI1"/>
<dbReference type="InterPro" id="IPR025944">
    <property type="entry name" value="Sigma_54_int_dom_CS"/>
</dbReference>
<dbReference type="EMBL" id="JAAKYA010000027">
    <property type="protein sequence ID" value="NGO38691.1"/>
    <property type="molecule type" value="Genomic_DNA"/>
</dbReference>